<evidence type="ECO:0000259" key="4">
    <source>
        <dbReference type="PROSITE" id="PS51352"/>
    </source>
</evidence>
<feature type="transmembrane region" description="Helical" evidence="3">
    <location>
        <begin position="7"/>
        <end position="27"/>
    </location>
</feature>
<protein>
    <submittedName>
        <fullName evidence="5">Thioredoxin</fullName>
    </submittedName>
</protein>
<reference evidence="5 6" key="1">
    <citation type="submission" date="2019-10" db="EMBL/GenBank/DDBJ databases">
        <title>Alkalibaculum tamaniensis sp.nov., a new alkaliphilic acetogen, isolated on methoxylated aromatics from a mud volcano.</title>
        <authorList>
            <person name="Khomyakova M.A."/>
            <person name="Merkel A.Y."/>
            <person name="Bonch-Osmolovskaya E.A."/>
            <person name="Slobodkin A.I."/>
        </authorList>
    </citation>
    <scope>NUCLEOTIDE SEQUENCE [LARGE SCALE GENOMIC DNA]</scope>
    <source>
        <strain evidence="5 6">M08DMB</strain>
    </source>
</reference>
<keyword evidence="3" id="KW-0812">Transmembrane</keyword>
<organism evidence="5 6">
    <name type="scientific">Alkalibaculum sporogenes</name>
    <dbReference type="NCBI Taxonomy" id="2655001"/>
    <lineage>
        <taxon>Bacteria</taxon>
        <taxon>Bacillati</taxon>
        <taxon>Bacillota</taxon>
        <taxon>Clostridia</taxon>
        <taxon>Eubacteriales</taxon>
        <taxon>Eubacteriaceae</taxon>
        <taxon>Alkalibaculum</taxon>
    </lineage>
</organism>
<dbReference type="Gene3D" id="3.40.30.10">
    <property type="entry name" value="Glutaredoxin"/>
    <property type="match status" value="1"/>
</dbReference>
<keyword evidence="3" id="KW-0472">Membrane</keyword>
<dbReference type="EMBL" id="WHNX01000002">
    <property type="protein sequence ID" value="MPW24443.1"/>
    <property type="molecule type" value="Genomic_DNA"/>
</dbReference>
<keyword evidence="3" id="KW-1133">Transmembrane helix</keyword>
<dbReference type="PANTHER" id="PTHR45663:SF11">
    <property type="entry name" value="GEO12009P1"/>
    <property type="match status" value="1"/>
</dbReference>
<evidence type="ECO:0000313" key="5">
    <source>
        <dbReference type="EMBL" id="MPW24443.1"/>
    </source>
</evidence>
<dbReference type="SUPFAM" id="SSF52833">
    <property type="entry name" value="Thioredoxin-like"/>
    <property type="match status" value="1"/>
</dbReference>
<gene>
    <name evidence="5" type="ORF">GC105_01375</name>
</gene>
<dbReference type="GO" id="GO:0045454">
    <property type="term" value="P:cell redox homeostasis"/>
    <property type="evidence" value="ECO:0007669"/>
    <property type="project" value="TreeGrafter"/>
</dbReference>
<keyword evidence="2" id="KW-0676">Redox-active center</keyword>
<proteinExistence type="inferred from homology"/>
<sequence length="176" mass="20048">MDNNRMKVFKIVIPIFIVIAVVGIYFAKNIDNSTTITKDNPDFELHVTDEIDLEHLKSYGLPIMIDFGADECAPCKAMAPVLEKLNSDLQGKAIIVFVDVWKYPEFAQGYPVTLIPTQIFFDNEGNPYKPEKNNLLEQQMKLYTSKDTNQHTFTVHEGGMTEEMILDVLKNMGLKE</sequence>
<dbReference type="GO" id="GO:0005829">
    <property type="term" value="C:cytosol"/>
    <property type="evidence" value="ECO:0007669"/>
    <property type="project" value="TreeGrafter"/>
</dbReference>
<accession>A0A6A7K5M4</accession>
<dbReference type="PANTHER" id="PTHR45663">
    <property type="entry name" value="GEO12009P1"/>
    <property type="match status" value="1"/>
</dbReference>
<dbReference type="GO" id="GO:0015035">
    <property type="term" value="F:protein-disulfide reductase activity"/>
    <property type="evidence" value="ECO:0007669"/>
    <property type="project" value="TreeGrafter"/>
</dbReference>
<feature type="domain" description="Thioredoxin" evidence="4">
    <location>
        <begin position="34"/>
        <end position="174"/>
    </location>
</feature>
<evidence type="ECO:0000256" key="3">
    <source>
        <dbReference type="SAM" id="Phobius"/>
    </source>
</evidence>
<comment type="caution">
    <text evidence="5">The sequence shown here is derived from an EMBL/GenBank/DDBJ whole genome shotgun (WGS) entry which is preliminary data.</text>
</comment>
<dbReference type="AlphaFoldDB" id="A0A6A7K5M4"/>
<dbReference type="InterPro" id="IPR013766">
    <property type="entry name" value="Thioredoxin_domain"/>
</dbReference>
<name>A0A6A7K5M4_9FIRM</name>
<dbReference type="CDD" id="cd02947">
    <property type="entry name" value="TRX_family"/>
    <property type="match status" value="1"/>
</dbReference>
<dbReference type="Proteomes" id="UP000440004">
    <property type="component" value="Unassembled WGS sequence"/>
</dbReference>
<comment type="similarity">
    <text evidence="1">Belongs to the thioredoxin family.</text>
</comment>
<dbReference type="PROSITE" id="PS51352">
    <property type="entry name" value="THIOREDOXIN_2"/>
    <property type="match status" value="1"/>
</dbReference>
<evidence type="ECO:0000256" key="2">
    <source>
        <dbReference type="ARBA" id="ARBA00023284"/>
    </source>
</evidence>
<dbReference type="InterPro" id="IPR036249">
    <property type="entry name" value="Thioredoxin-like_sf"/>
</dbReference>
<evidence type="ECO:0000256" key="1">
    <source>
        <dbReference type="ARBA" id="ARBA00008987"/>
    </source>
</evidence>
<dbReference type="RefSeq" id="WP_152800923.1">
    <property type="nucleotide sequence ID" value="NZ_WHNX01000002.1"/>
</dbReference>
<keyword evidence="6" id="KW-1185">Reference proteome</keyword>
<evidence type="ECO:0000313" key="6">
    <source>
        <dbReference type="Proteomes" id="UP000440004"/>
    </source>
</evidence>
<dbReference type="Pfam" id="PF00085">
    <property type="entry name" value="Thioredoxin"/>
    <property type="match status" value="1"/>
</dbReference>